<proteinExistence type="predicted"/>
<dbReference type="RefSeq" id="WP_102756501.1">
    <property type="nucleotide sequence ID" value="NZ_CP025791.1"/>
</dbReference>
<keyword evidence="2" id="KW-1185">Reference proteome</keyword>
<name>A0A2K9PS42_9FLAO</name>
<organism evidence="1 2">
    <name type="scientific">Flavivirga eckloniae</name>
    <dbReference type="NCBI Taxonomy" id="1803846"/>
    <lineage>
        <taxon>Bacteria</taxon>
        <taxon>Pseudomonadati</taxon>
        <taxon>Bacteroidota</taxon>
        <taxon>Flavobacteriia</taxon>
        <taxon>Flavobacteriales</taxon>
        <taxon>Flavobacteriaceae</taxon>
        <taxon>Flavivirga</taxon>
    </lineage>
</organism>
<dbReference type="OrthoDB" id="1457159at2"/>
<accession>A0A2K9PS42</accession>
<evidence type="ECO:0000313" key="2">
    <source>
        <dbReference type="Proteomes" id="UP000235826"/>
    </source>
</evidence>
<dbReference type="Proteomes" id="UP000235826">
    <property type="component" value="Chromosome"/>
</dbReference>
<reference evidence="1 2" key="1">
    <citation type="submission" date="2018-01" db="EMBL/GenBank/DDBJ databases">
        <title>Complete genome sequence of Flavivirga eckloniae ECD14 isolated from seaweed Ecklonia cava.</title>
        <authorList>
            <person name="Lee J.H."/>
            <person name="Baik K.S."/>
            <person name="Seong C.N."/>
        </authorList>
    </citation>
    <scope>NUCLEOTIDE SEQUENCE [LARGE SCALE GENOMIC DNA]</scope>
    <source>
        <strain evidence="1 2">ECD14</strain>
    </source>
</reference>
<protein>
    <submittedName>
        <fullName evidence="1">Uncharacterized protein</fullName>
    </submittedName>
</protein>
<sequence>MLEIKTKTPSLKVLMSHYVTLALLILLIDKSGLTKTVKEHCKTGLKVIGIIYADEAYGMGTEALLEKEFKEFFKLFSPSCFNDQGVISADIVLKNLKMSIITEDIIHMVRE</sequence>
<gene>
    <name evidence="1" type="ORF">C1H87_14510</name>
</gene>
<dbReference type="AlphaFoldDB" id="A0A2K9PS42"/>
<dbReference type="KEGG" id="fek:C1H87_14510"/>
<dbReference type="EMBL" id="CP025791">
    <property type="protein sequence ID" value="AUP79849.1"/>
    <property type="molecule type" value="Genomic_DNA"/>
</dbReference>
<evidence type="ECO:0000313" key="1">
    <source>
        <dbReference type="EMBL" id="AUP79849.1"/>
    </source>
</evidence>